<evidence type="ECO:0000256" key="1">
    <source>
        <dbReference type="SAM" id="MobiDB-lite"/>
    </source>
</evidence>
<feature type="non-terminal residue" evidence="2">
    <location>
        <position position="306"/>
    </location>
</feature>
<evidence type="ECO:0000313" key="3">
    <source>
        <dbReference type="Proteomes" id="UP000518266"/>
    </source>
</evidence>
<proteinExistence type="predicted"/>
<dbReference type="AlphaFoldDB" id="A0A7J5XZ13"/>
<dbReference type="EMBL" id="JAAKFY010000019">
    <property type="protein sequence ID" value="KAF3842332.1"/>
    <property type="molecule type" value="Genomic_DNA"/>
</dbReference>
<keyword evidence="3" id="KW-1185">Reference proteome</keyword>
<evidence type="ECO:0000313" key="2">
    <source>
        <dbReference type="EMBL" id="KAF3842332.1"/>
    </source>
</evidence>
<accession>A0A7J5XZ13</accession>
<protein>
    <submittedName>
        <fullName evidence="2">Uncharacterized protein</fullName>
    </submittedName>
</protein>
<reference evidence="2 3" key="1">
    <citation type="submission" date="2020-03" db="EMBL/GenBank/DDBJ databases">
        <title>Dissostichus mawsoni Genome sequencing and assembly.</title>
        <authorList>
            <person name="Park H."/>
        </authorList>
    </citation>
    <scope>NUCLEOTIDE SEQUENCE [LARGE SCALE GENOMIC DNA]</scope>
    <source>
        <strain evidence="2">DM0001</strain>
        <tissue evidence="2">Muscle</tissue>
    </source>
</reference>
<feature type="region of interest" description="Disordered" evidence="1">
    <location>
        <begin position="22"/>
        <end position="41"/>
    </location>
</feature>
<sequence>MFQTEGGPGLNLRLHQQAAAARALGLEPQSSRHASLPGKNERSLRTIKTGQQFDVCLYSADHLTSWLAPHETDCSFSDPAVRRPNATIMCNLCSDKTDHFPVASRGPGQEPEPRACHLRQNTQQHEQIFLQGPGKLLTVFRQLLKSLFPAVTHPASSPPPSCISRKTEAAEHSPYQGPRPSLPQPSGRLRLQRTVYSTTANKPCTKERKKASRRGREERRVEGRSAFLSLHALEGCRLWLRNGGMKAGLSPCRHAGIGWIMLSQRDRRVSGSITLSQTKVLIDQKVFQYTRIYCTKAISIVGMKTL</sequence>
<feature type="region of interest" description="Disordered" evidence="1">
    <location>
        <begin position="152"/>
        <end position="220"/>
    </location>
</feature>
<organism evidence="2 3">
    <name type="scientific">Dissostichus mawsoni</name>
    <name type="common">Antarctic cod</name>
    <dbReference type="NCBI Taxonomy" id="36200"/>
    <lineage>
        <taxon>Eukaryota</taxon>
        <taxon>Metazoa</taxon>
        <taxon>Chordata</taxon>
        <taxon>Craniata</taxon>
        <taxon>Vertebrata</taxon>
        <taxon>Euteleostomi</taxon>
        <taxon>Actinopterygii</taxon>
        <taxon>Neopterygii</taxon>
        <taxon>Teleostei</taxon>
        <taxon>Neoteleostei</taxon>
        <taxon>Acanthomorphata</taxon>
        <taxon>Eupercaria</taxon>
        <taxon>Perciformes</taxon>
        <taxon>Notothenioidei</taxon>
        <taxon>Nototheniidae</taxon>
        <taxon>Dissostichus</taxon>
    </lineage>
</organism>
<name>A0A7J5XZ13_DISMA</name>
<comment type="caution">
    <text evidence="2">The sequence shown here is derived from an EMBL/GenBank/DDBJ whole genome shotgun (WGS) entry which is preliminary data.</text>
</comment>
<dbReference type="Proteomes" id="UP000518266">
    <property type="component" value="Unassembled WGS sequence"/>
</dbReference>
<gene>
    <name evidence="2" type="ORF">F7725_024283</name>
</gene>